<keyword evidence="4 6" id="KW-1133">Transmembrane helix</keyword>
<dbReference type="GO" id="GO:0016020">
    <property type="term" value="C:membrane"/>
    <property type="evidence" value="ECO:0007669"/>
    <property type="project" value="UniProtKB-SubCell"/>
</dbReference>
<keyword evidence="3 6" id="KW-0812">Transmembrane</keyword>
<dbReference type="PANTHER" id="PTHR16007:SF15">
    <property type="entry name" value="TRANSMEMBRANE PROTEIN 45B"/>
    <property type="match status" value="1"/>
</dbReference>
<evidence type="ECO:0000256" key="3">
    <source>
        <dbReference type="ARBA" id="ARBA00022692"/>
    </source>
</evidence>
<dbReference type="InterPro" id="IPR006904">
    <property type="entry name" value="DUF716"/>
</dbReference>
<feature type="transmembrane region" description="Helical" evidence="6">
    <location>
        <begin position="165"/>
        <end position="183"/>
    </location>
</feature>
<evidence type="ECO:0008006" key="9">
    <source>
        <dbReference type="Google" id="ProtNLM"/>
    </source>
</evidence>
<evidence type="ECO:0000256" key="2">
    <source>
        <dbReference type="ARBA" id="ARBA00006948"/>
    </source>
</evidence>
<feature type="transmembrane region" description="Helical" evidence="6">
    <location>
        <begin position="6"/>
        <end position="26"/>
    </location>
</feature>
<gene>
    <name evidence="7" type="ORF">Pmani_016027</name>
</gene>
<evidence type="ECO:0000256" key="4">
    <source>
        <dbReference type="ARBA" id="ARBA00022989"/>
    </source>
</evidence>
<comment type="similarity">
    <text evidence="2">Belongs to the TMEM45 family.</text>
</comment>
<evidence type="ECO:0000313" key="7">
    <source>
        <dbReference type="EMBL" id="KAK4312561.1"/>
    </source>
</evidence>
<dbReference type="Proteomes" id="UP001292094">
    <property type="component" value="Unassembled WGS sequence"/>
</dbReference>
<organism evidence="7 8">
    <name type="scientific">Petrolisthes manimaculis</name>
    <dbReference type="NCBI Taxonomy" id="1843537"/>
    <lineage>
        <taxon>Eukaryota</taxon>
        <taxon>Metazoa</taxon>
        <taxon>Ecdysozoa</taxon>
        <taxon>Arthropoda</taxon>
        <taxon>Crustacea</taxon>
        <taxon>Multicrustacea</taxon>
        <taxon>Malacostraca</taxon>
        <taxon>Eumalacostraca</taxon>
        <taxon>Eucarida</taxon>
        <taxon>Decapoda</taxon>
        <taxon>Pleocyemata</taxon>
        <taxon>Anomura</taxon>
        <taxon>Galatheoidea</taxon>
        <taxon>Porcellanidae</taxon>
        <taxon>Petrolisthes</taxon>
    </lineage>
</organism>
<sequence length="291" mass="32446">MGSLVGHTVPGILAVIIGVWWTISILRRYYLCVRVCGGGGGSNEGVCVEAGTSLYRNTSSFPCPCLSRLPVEGFIKVIIVIIGVIGELTTAFENGQIVNLVNIQHLTIYTFFGVNGIMDVLCHYRVPLPPSMDYVSGGLAFTMEALVFVYHLHARTPMDVQVHMLLVYTVCGCVVAVAAESVYRSSVVVALARCYFVLLQGTWLIYVGFLLYPPAGMDKWDEHGPRNMMIVTVIFCCHNALVFLFMLMVNWAMYLLTRRLPPHALYRAIRAVHTTQQFDDLNIDVRNFIEL</sequence>
<dbReference type="AlphaFoldDB" id="A0AAE1U995"/>
<comment type="caution">
    <text evidence="7">The sequence shown here is derived from an EMBL/GenBank/DDBJ whole genome shotgun (WGS) entry which is preliminary data.</text>
</comment>
<dbReference type="PANTHER" id="PTHR16007">
    <property type="entry name" value="EPIDIDYMAL MEMBRANE PROTEIN E9-RELATED"/>
    <property type="match status" value="1"/>
</dbReference>
<proteinExistence type="inferred from homology"/>
<evidence type="ECO:0000256" key="1">
    <source>
        <dbReference type="ARBA" id="ARBA00004141"/>
    </source>
</evidence>
<dbReference type="EMBL" id="JAWZYT010001400">
    <property type="protein sequence ID" value="KAK4312561.1"/>
    <property type="molecule type" value="Genomic_DNA"/>
</dbReference>
<feature type="transmembrane region" description="Helical" evidence="6">
    <location>
        <begin position="74"/>
        <end position="91"/>
    </location>
</feature>
<evidence type="ECO:0000313" key="8">
    <source>
        <dbReference type="Proteomes" id="UP001292094"/>
    </source>
</evidence>
<feature type="transmembrane region" description="Helical" evidence="6">
    <location>
        <begin position="103"/>
        <end position="122"/>
    </location>
</feature>
<dbReference type="Pfam" id="PF04819">
    <property type="entry name" value="DUF716"/>
    <property type="match status" value="1"/>
</dbReference>
<feature type="transmembrane region" description="Helical" evidence="6">
    <location>
        <begin position="134"/>
        <end position="153"/>
    </location>
</feature>
<accession>A0AAE1U995</accession>
<dbReference type="InterPro" id="IPR042127">
    <property type="entry name" value="TMEM45"/>
</dbReference>
<feature type="transmembrane region" description="Helical" evidence="6">
    <location>
        <begin position="227"/>
        <end position="249"/>
    </location>
</feature>
<evidence type="ECO:0000256" key="5">
    <source>
        <dbReference type="ARBA" id="ARBA00023136"/>
    </source>
</evidence>
<reference evidence="7" key="1">
    <citation type="submission" date="2023-11" db="EMBL/GenBank/DDBJ databases">
        <title>Genome assemblies of two species of porcelain crab, Petrolisthes cinctipes and Petrolisthes manimaculis (Anomura: Porcellanidae).</title>
        <authorList>
            <person name="Angst P."/>
        </authorList>
    </citation>
    <scope>NUCLEOTIDE SEQUENCE</scope>
    <source>
        <strain evidence="7">PB745_02</strain>
        <tissue evidence="7">Gill</tissue>
    </source>
</reference>
<evidence type="ECO:0000256" key="6">
    <source>
        <dbReference type="SAM" id="Phobius"/>
    </source>
</evidence>
<name>A0AAE1U995_9EUCA</name>
<feature type="transmembrane region" description="Helical" evidence="6">
    <location>
        <begin position="195"/>
        <end position="215"/>
    </location>
</feature>
<comment type="subcellular location">
    <subcellularLocation>
        <location evidence="1">Membrane</location>
        <topology evidence="1">Multi-pass membrane protein</topology>
    </subcellularLocation>
</comment>
<keyword evidence="8" id="KW-1185">Reference proteome</keyword>
<protein>
    <recommendedName>
        <fullName evidence="9">Transmembrane protein 45B</fullName>
    </recommendedName>
</protein>
<keyword evidence="5 6" id="KW-0472">Membrane</keyword>